<evidence type="ECO:0000256" key="9">
    <source>
        <dbReference type="ARBA" id="ARBA00046608"/>
    </source>
</evidence>
<dbReference type="UniPathway" id="UPA00085"/>
<keyword evidence="11" id="KW-0012">Acyltransferase</keyword>
<keyword evidence="6 10" id="KW-0594">Phospholipid biosynthesis</keyword>
<dbReference type="EC" id="2.3.1.274" evidence="8 10"/>
<dbReference type="Proteomes" id="UP000216024">
    <property type="component" value="Unassembled WGS sequence"/>
</dbReference>
<dbReference type="AlphaFoldDB" id="A0A267MH42"/>
<evidence type="ECO:0000256" key="6">
    <source>
        <dbReference type="ARBA" id="ARBA00023209"/>
    </source>
</evidence>
<accession>A0A267MH42</accession>
<evidence type="ECO:0000256" key="2">
    <source>
        <dbReference type="ARBA" id="ARBA00022490"/>
    </source>
</evidence>
<evidence type="ECO:0000313" key="11">
    <source>
        <dbReference type="EMBL" id="PAB58889.1"/>
    </source>
</evidence>
<proteinExistence type="inferred from homology"/>
<dbReference type="EMBL" id="NIBG01000011">
    <property type="protein sequence ID" value="PAB58889.1"/>
    <property type="molecule type" value="Genomic_DNA"/>
</dbReference>
<dbReference type="Gene3D" id="3.40.718.10">
    <property type="entry name" value="Isopropylmalate Dehydrogenase"/>
    <property type="match status" value="1"/>
</dbReference>
<keyword evidence="5 10" id="KW-0443">Lipid metabolism</keyword>
<evidence type="ECO:0000313" key="12">
    <source>
        <dbReference type="Proteomes" id="UP000216024"/>
    </source>
</evidence>
<keyword evidence="7 10" id="KW-1208">Phospholipid metabolism</keyword>
<organism evidence="11 12">
    <name type="scientific">Anaeromicrobium sediminis</name>
    <dbReference type="NCBI Taxonomy" id="1478221"/>
    <lineage>
        <taxon>Bacteria</taxon>
        <taxon>Bacillati</taxon>
        <taxon>Bacillota</taxon>
        <taxon>Clostridia</taxon>
        <taxon>Peptostreptococcales</taxon>
        <taxon>Thermotaleaceae</taxon>
        <taxon>Anaeromicrobium</taxon>
    </lineage>
</organism>
<dbReference type="PANTHER" id="PTHR30100">
    <property type="entry name" value="FATTY ACID/PHOSPHOLIPID SYNTHESIS PROTEIN PLSX"/>
    <property type="match status" value="1"/>
</dbReference>
<keyword evidence="3 10" id="KW-0444">Lipid biosynthesis</keyword>
<evidence type="ECO:0000256" key="7">
    <source>
        <dbReference type="ARBA" id="ARBA00023264"/>
    </source>
</evidence>
<dbReference type="HAMAP" id="MF_00019">
    <property type="entry name" value="PlsX"/>
    <property type="match status" value="1"/>
</dbReference>
<evidence type="ECO:0000256" key="1">
    <source>
        <dbReference type="ARBA" id="ARBA00001232"/>
    </source>
</evidence>
<sequence length="336" mass="36428">MRIAVDGMGGDNAPHDIVKGCVEALEDSELEIYLIGKSEILKKELKKYTFDENKINVVNADEVIENTDKPVRAIKRKKNASMVVGFDMLKDDQVDAFISAGNTGAILAGSLLKVGRIEGIDRPAITTVYPTKKDVSLLVDAGANSECKPRNLLEFSIMASVYSKYVLDKENPSVGLVNIGEESSKGTSMIKETYEVLKNSHINFYGNVEGRELPEGVVDIIVCDGFVGNVILKLTEGVAKTITDILKKELSGSLLSKLGTLFMLPALKSFKKKLDYTEYGGAPFLGVKKPVIKAHGSSNAKAIKNAVKKAKVFAQSGVIDTIGKEIERIGVERDGK</sequence>
<dbReference type="GO" id="GO:0006633">
    <property type="term" value="P:fatty acid biosynthetic process"/>
    <property type="evidence" value="ECO:0007669"/>
    <property type="project" value="UniProtKB-UniRule"/>
</dbReference>
<name>A0A267MH42_9FIRM</name>
<evidence type="ECO:0000256" key="4">
    <source>
        <dbReference type="ARBA" id="ARBA00022679"/>
    </source>
</evidence>
<gene>
    <name evidence="10" type="primary">plsX</name>
    <name evidence="11" type="ORF">CCE28_13435</name>
</gene>
<dbReference type="InterPro" id="IPR012281">
    <property type="entry name" value="Phospholipid_synth_PlsX-like"/>
</dbReference>
<reference evidence="11 12" key="1">
    <citation type="submission" date="2017-06" db="EMBL/GenBank/DDBJ databases">
        <title>Draft genome sequence of anaerobic fermentative bacterium Anaeromicrobium sediminis DY2726D isolated from West Pacific Ocean sediments.</title>
        <authorList>
            <person name="Zeng X."/>
        </authorList>
    </citation>
    <scope>NUCLEOTIDE SEQUENCE [LARGE SCALE GENOMIC DNA]</scope>
    <source>
        <strain evidence="11 12">DY2726D</strain>
    </source>
</reference>
<dbReference type="GO" id="GO:0043811">
    <property type="term" value="F:phosphate:acyl-[acyl carrier protein] acyltransferase activity"/>
    <property type="evidence" value="ECO:0007669"/>
    <property type="project" value="UniProtKB-UniRule"/>
</dbReference>
<dbReference type="PANTHER" id="PTHR30100:SF1">
    <property type="entry name" value="PHOSPHATE ACYLTRANSFERASE"/>
    <property type="match status" value="1"/>
</dbReference>
<comment type="similarity">
    <text evidence="10">Belongs to the PlsX family.</text>
</comment>
<evidence type="ECO:0000256" key="8">
    <source>
        <dbReference type="ARBA" id="ARBA00024069"/>
    </source>
</evidence>
<comment type="pathway">
    <text evidence="10">Lipid metabolism; phospholipid metabolism.</text>
</comment>
<dbReference type="PIRSF" id="PIRSF002465">
    <property type="entry name" value="Phsphlp_syn_PlsX"/>
    <property type="match status" value="1"/>
</dbReference>
<keyword evidence="2 10" id="KW-0963">Cytoplasm</keyword>
<comment type="subunit">
    <text evidence="9 10">Homodimer. Probably interacts with PlsY.</text>
</comment>
<dbReference type="NCBIfam" id="TIGR00182">
    <property type="entry name" value="plsX"/>
    <property type="match status" value="1"/>
</dbReference>
<comment type="caution">
    <text evidence="11">The sequence shown here is derived from an EMBL/GenBank/DDBJ whole genome shotgun (WGS) entry which is preliminary data.</text>
</comment>
<dbReference type="InterPro" id="IPR003664">
    <property type="entry name" value="FA_synthesis"/>
</dbReference>
<dbReference type="Pfam" id="PF02504">
    <property type="entry name" value="FA_synthesis"/>
    <property type="match status" value="1"/>
</dbReference>
<dbReference type="GO" id="GO:0008654">
    <property type="term" value="P:phospholipid biosynthetic process"/>
    <property type="evidence" value="ECO:0007669"/>
    <property type="project" value="UniProtKB-KW"/>
</dbReference>
<evidence type="ECO:0000256" key="5">
    <source>
        <dbReference type="ARBA" id="ARBA00023098"/>
    </source>
</evidence>
<dbReference type="RefSeq" id="WP_095134243.1">
    <property type="nucleotide sequence ID" value="NZ_NIBG01000011.1"/>
</dbReference>
<comment type="subcellular location">
    <subcellularLocation>
        <location evidence="10">Cytoplasm</location>
    </subcellularLocation>
    <text evidence="10">Associated with the membrane possibly through PlsY.</text>
</comment>
<dbReference type="OrthoDB" id="9806408at2"/>
<comment type="function">
    <text evidence="10">Catalyzes the reversible formation of acyl-phosphate (acyl-PO(4)) from acyl-[acyl-carrier-protein] (acyl-ACP). This enzyme utilizes acyl-ACP as fatty acyl donor, but not acyl-CoA.</text>
</comment>
<keyword evidence="4 10" id="KW-0808">Transferase</keyword>
<dbReference type="SUPFAM" id="SSF53659">
    <property type="entry name" value="Isocitrate/Isopropylmalate dehydrogenase-like"/>
    <property type="match status" value="1"/>
</dbReference>
<keyword evidence="12" id="KW-1185">Reference proteome</keyword>
<evidence type="ECO:0000256" key="10">
    <source>
        <dbReference type="HAMAP-Rule" id="MF_00019"/>
    </source>
</evidence>
<evidence type="ECO:0000256" key="3">
    <source>
        <dbReference type="ARBA" id="ARBA00022516"/>
    </source>
</evidence>
<protein>
    <recommendedName>
        <fullName evidence="8 10">Phosphate acyltransferase</fullName>
        <ecNumber evidence="8 10">2.3.1.274</ecNumber>
    </recommendedName>
    <alternativeName>
        <fullName evidence="10">Acyl-ACP phosphotransacylase</fullName>
    </alternativeName>
    <alternativeName>
        <fullName evidence="10">Acyl-[acyl-carrier-protein]--phosphate acyltransferase</fullName>
    </alternativeName>
    <alternativeName>
        <fullName evidence="10">Phosphate-acyl-ACP acyltransferase</fullName>
    </alternativeName>
</protein>
<comment type="catalytic activity">
    <reaction evidence="1 10">
        <text>a fatty acyl-[ACP] + phosphate = an acyl phosphate + holo-[ACP]</text>
        <dbReference type="Rhea" id="RHEA:42292"/>
        <dbReference type="Rhea" id="RHEA-COMP:9685"/>
        <dbReference type="Rhea" id="RHEA-COMP:14125"/>
        <dbReference type="ChEBI" id="CHEBI:43474"/>
        <dbReference type="ChEBI" id="CHEBI:59918"/>
        <dbReference type="ChEBI" id="CHEBI:64479"/>
        <dbReference type="ChEBI" id="CHEBI:138651"/>
        <dbReference type="EC" id="2.3.1.274"/>
    </reaction>
</comment>
<dbReference type="GO" id="GO:0005737">
    <property type="term" value="C:cytoplasm"/>
    <property type="evidence" value="ECO:0007669"/>
    <property type="project" value="UniProtKB-SubCell"/>
</dbReference>